<evidence type="ECO:0000256" key="1">
    <source>
        <dbReference type="SAM" id="MobiDB-lite"/>
    </source>
</evidence>
<protein>
    <submittedName>
        <fullName evidence="3">Uncharacterized protein</fullName>
    </submittedName>
</protein>
<organism evidence="3 4">
    <name type="scientific">Blastopirellula marina</name>
    <dbReference type="NCBI Taxonomy" id="124"/>
    <lineage>
        <taxon>Bacteria</taxon>
        <taxon>Pseudomonadati</taxon>
        <taxon>Planctomycetota</taxon>
        <taxon>Planctomycetia</taxon>
        <taxon>Pirellulales</taxon>
        <taxon>Pirellulaceae</taxon>
        <taxon>Blastopirellula</taxon>
    </lineage>
</organism>
<comment type="caution">
    <text evidence="3">The sequence shown here is derived from an EMBL/GenBank/DDBJ whole genome shotgun (WGS) entry which is preliminary data.</text>
</comment>
<accession>A0A2S8F1P0</accession>
<reference evidence="3 4" key="1">
    <citation type="submission" date="2018-02" db="EMBL/GenBank/DDBJ databases">
        <title>Comparative genomes isolates from brazilian mangrove.</title>
        <authorList>
            <person name="Araujo J.E."/>
            <person name="Taketani R.G."/>
            <person name="Silva M.C.P."/>
            <person name="Loureco M.V."/>
            <person name="Andreote F.D."/>
        </authorList>
    </citation>
    <scope>NUCLEOTIDE SEQUENCE [LARGE SCALE GENOMIC DNA]</scope>
    <source>
        <strain evidence="3 4">HEX-2 MGV</strain>
    </source>
</reference>
<feature type="region of interest" description="Disordered" evidence="1">
    <location>
        <begin position="32"/>
        <end position="52"/>
    </location>
</feature>
<dbReference type="Proteomes" id="UP000240009">
    <property type="component" value="Unassembled WGS sequence"/>
</dbReference>
<proteinExistence type="predicted"/>
<evidence type="ECO:0000256" key="2">
    <source>
        <dbReference type="SAM" id="SignalP"/>
    </source>
</evidence>
<dbReference type="RefSeq" id="WP_105357733.1">
    <property type="nucleotide sequence ID" value="NZ_PUIA01000069.1"/>
</dbReference>
<gene>
    <name evidence="3" type="ORF">C5Y96_21660</name>
</gene>
<dbReference type="AlphaFoldDB" id="A0A2S8F1P0"/>
<feature type="compositionally biased region" description="Low complexity" evidence="1">
    <location>
        <begin position="32"/>
        <end position="51"/>
    </location>
</feature>
<feature type="signal peptide" evidence="2">
    <location>
        <begin position="1"/>
        <end position="26"/>
    </location>
</feature>
<evidence type="ECO:0000313" key="3">
    <source>
        <dbReference type="EMBL" id="PQO26059.1"/>
    </source>
</evidence>
<dbReference type="OrthoDB" id="279776at2"/>
<sequence>MIRNKQLVIWTLVCVCVVSVPTIASAEWYNPMSWMSSSPKKKSSGPSTLSKINTNTKNFFYKTADYMNPFNDADDHKKKERYSYNGGYRGKQKQEEPGWFDWMYSEPEPGPPQTVSDFLDLERAKF</sequence>
<dbReference type="EMBL" id="PUIA01000069">
    <property type="protein sequence ID" value="PQO26059.1"/>
    <property type="molecule type" value="Genomic_DNA"/>
</dbReference>
<feature type="chain" id="PRO_5015709145" evidence="2">
    <location>
        <begin position="27"/>
        <end position="126"/>
    </location>
</feature>
<keyword evidence="2" id="KW-0732">Signal</keyword>
<evidence type="ECO:0000313" key="4">
    <source>
        <dbReference type="Proteomes" id="UP000240009"/>
    </source>
</evidence>
<name>A0A2S8F1P0_9BACT</name>